<dbReference type="SUPFAM" id="SSF81383">
    <property type="entry name" value="F-box domain"/>
    <property type="match status" value="1"/>
</dbReference>
<accession>A0ABC8M7Y0</accession>
<gene>
    <name evidence="5" type="ORF">ERUC_LOCUS44210</name>
</gene>
<dbReference type="PROSITE" id="PS50181">
    <property type="entry name" value="FBOX"/>
    <property type="match status" value="1"/>
</dbReference>
<evidence type="ECO:0000256" key="2">
    <source>
        <dbReference type="ARBA" id="ARBA00022737"/>
    </source>
</evidence>
<keyword evidence="6" id="KW-1185">Reference proteome</keyword>
<evidence type="ECO:0000259" key="4">
    <source>
        <dbReference type="PROSITE" id="PS50181"/>
    </source>
</evidence>
<proteinExistence type="predicted"/>
<dbReference type="InterPro" id="IPR036047">
    <property type="entry name" value="F-box-like_dom_sf"/>
</dbReference>
<evidence type="ECO:0000313" key="5">
    <source>
        <dbReference type="EMBL" id="CAH8391727.1"/>
    </source>
</evidence>
<keyword evidence="1" id="KW-0880">Kelch repeat</keyword>
<sequence>MGSVMSLSCPKTKEQTQEEELSNKSCETRKTCSSKEQEYSRLIPNLPDELSLQILAMLPRICYSNVQLVSRRWRSALSTPELFTLRKELGKTEEWLYLLTKSQEGNLSLHALDPVSKRWQRLPPMPVIVYEKEPTTSSMWNLMRSLLGRKEAQVLPNEFLADLLKPIVTGMTCYNGRLCVTQSLYSCPFFFDAGGKFYDPGTSLWGEMPSGMGQGWPAKGIYNTSSGFGWHLVAAIEQ</sequence>
<name>A0ABC8M7Y0_ERUVS</name>
<evidence type="ECO:0000256" key="3">
    <source>
        <dbReference type="SAM" id="MobiDB-lite"/>
    </source>
</evidence>
<dbReference type="AlphaFoldDB" id="A0ABC8M7Y0"/>
<protein>
    <recommendedName>
        <fullName evidence="4">F-box domain-containing protein</fullName>
    </recommendedName>
</protein>
<evidence type="ECO:0000313" key="6">
    <source>
        <dbReference type="Proteomes" id="UP001642260"/>
    </source>
</evidence>
<dbReference type="Pfam" id="PF12937">
    <property type="entry name" value="F-box-like"/>
    <property type="match status" value="1"/>
</dbReference>
<dbReference type="PANTHER" id="PTHR46344">
    <property type="entry name" value="OS02G0202900 PROTEIN"/>
    <property type="match status" value="1"/>
</dbReference>
<dbReference type="SMART" id="SM00256">
    <property type="entry name" value="FBOX"/>
    <property type="match status" value="1"/>
</dbReference>
<evidence type="ECO:0000256" key="1">
    <source>
        <dbReference type="ARBA" id="ARBA00022441"/>
    </source>
</evidence>
<dbReference type="PANTHER" id="PTHR46344:SF27">
    <property type="entry name" value="KELCH REPEAT SUPERFAMILY PROTEIN"/>
    <property type="match status" value="1"/>
</dbReference>
<feature type="domain" description="F-box" evidence="4">
    <location>
        <begin position="40"/>
        <end position="86"/>
    </location>
</feature>
<keyword evidence="2" id="KW-0677">Repeat</keyword>
<feature type="region of interest" description="Disordered" evidence="3">
    <location>
        <begin position="1"/>
        <end position="25"/>
    </location>
</feature>
<organism evidence="5 6">
    <name type="scientific">Eruca vesicaria subsp. sativa</name>
    <name type="common">Garden rocket</name>
    <name type="synonym">Eruca sativa</name>
    <dbReference type="NCBI Taxonomy" id="29727"/>
    <lineage>
        <taxon>Eukaryota</taxon>
        <taxon>Viridiplantae</taxon>
        <taxon>Streptophyta</taxon>
        <taxon>Embryophyta</taxon>
        <taxon>Tracheophyta</taxon>
        <taxon>Spermatophyta</taxon>
        <taxon>Magnoliopsida</taxon>
        <taxon>eudicotyledons</taxon>
        <taxon>Gunneridae</taxon>
        <taxon>Pentapetalae</taxon>
        <taxon>rosids</taxon>
        <taxon>malvids</taxon>
        <taxon>Brassicales</taxon>
        <taxon>Brassicaceae</taxon>
        <taxon>Brassiceae</taxon>
        <taxon>Eruca</taxon>
    </lineage>
</organism>
<dbReference type="InterPro" id="IPR001810">
    <property type="entry name" value="F-box_dom"/>
</dbReference>
<dbReference type="CDD" id="cd22152">
    <property type="entry name" value="F-box_AtAFR-like"/>
    <property type="match status" value="1"/>
</dbReference>
<comment type="caution">
    <text evidence="5">The sequence shown here is derived from an EMBL/GenBank/DDBJ whole genome shotgun (WGS) entry which is preliminary data.</text>
</comment>
<dbReference type="Gene3D" id="1.20.1280.50">
    <property type="match status" value="1"/>
</dbReference>
<dbReference type="Proteomes" id="UP001642260">
    <property type="component" value="Unassembled WGS sequence"/>
</dbReference>
<reference evidence="5 6" key="1">
    <citation type="submission" date="2022-03" db="EMBL/GenBank/DDBJ databases">
        <authorList>
            <person name="Macdonald S."/>
            <person name="Ahmed S."/>
            <person name="Newling K."/>
        </authorList>
    </citation>
    <scope>NUCLEOTIDE SEQUENCE [LARGE SCALE GENOMIC DNA]</scope>
</reference>
<dbReference type="EMBL" id="CAKOAT010960709">
    <property type="protein sequence ID" value="CAH8391727.1"/>
    <property type="molecule type" value="Genomic_DNA"/>
</dbReference>